<dbReference type="FunFam" id="2.40.10.10:FF:000036">
    <property type="entry name" value="Trypsin beta"/>
    <property type="match status" value="1"/>
</dbReference>
<keyword evidence="3 5" id="KW-0720">Serine protease</keyword>
<evidence type="ECO:0000256" key="4">
    <source>
        <dbReference type="ARBA" id="ARBA00023157"/>
    </source>
</evidence>
<keyword evidence="4" id="KW-1015">Disulfide bond</keyword>
<dbReference type="EC" id="3.4.21.36" evidence="8"/>
<dbReference type="InterPro" id="IPR018114">
    <property type="entry name" value="TRYPSIN_HIS"/>
</dbReference>
<dbReference type="SMART" id="SM00020">
    <property type="entry name" value="Tryp_SPc"/>
    <property type="match status" value="1"/>
</dbReference>
<organism evidence="8 9">
    <name type="scientific">Mytilus edulis</name>
    <name type="common">Blue mussel</name>
    <dbReference type="NCBI Taxonomy" id="6550"/>
    <lineage>
        <taxon>Eukaryota</taxon>
        <taxon>Metazoa</taxon>
        <taxon>Spiralia</taxon>
        <taxon>Lophotrochozoa</taxon>
        <taxon>Mollusca</taxon>
        <taxon>Bivalvia</taxon>
        <taxon>Autobranchia</taxon>
        <taxon>Pteriomorphia</taxon>
        <taxon>Mytilida</taxon>
        <taxon>Mytiloidea</taxon>
        <taxon>Mytilidae</taxon>
        <taxon>Mytilinae</taxon>
        <taxon>Mytilus</taxon>
    </lineage>
</organism>
<accession>A0A8S3U3W9</accession>
<dbReference type="PANTHER" id="PTHR24250">
    <property type="entry name" value="CHYMOTRYPSIN-RELATED"/>
    <property type="match status" value="1"/>
</dbReference>
<feature type="chain" id="PRO_5035735697" evidence="6">
    <location>
        <begin position="16"/>
        <end position="264"/>
    </location>
</feature>
<protein>
    <submittedName>
        <fullName evidence="8">CELA1</fullName>
        <ecNumber evidence="8">3.4.21.36</ecNumber>
    </submittedName>
</protein>
<evidence type="ECO:0000256" key="3">
    <source>
        <dbReference type="ARBA" id="ARBA00022825"/>
    </source>
</evidence>
<keyword evidence="9" id="KW-1185">Reference proteome</keyword>
<evidence type="ECO:0000313" key="8">
    <source>
        <dbReference type="EMBL" id="CAG2237217.1"/>
    </source>
</evidence>
<dbReference type="InterPro" id="IPR033116">
    <property type="entry name" value="TRYPSIN_SER"/>
</dbReference>
<evidence type="ECO:0000259" key="7">
    <source>
        <dbReference type="PROSITE" id="PS50240"/>
    </source>
</evidence>
<dbReference type="InterPro" id="IPR001314">
    <property type="entry name" value="Peptidase_S1A"/>
</dbReference>
<name>A0A8S3U3W9_MYTED</name>
<dbReference type="PROSITE" id="PS00135">
    <property type="entry name" value="TRYPSIN_SER"/>
    <property type="match status" value="1"/>
</dbReference>
<keyword evidence="2 5" id="KW-0378">Hydrolase</keyword>
<dbReference type="InterPro" id="IPR009003">
    <property type="entry name" value="Peptidase_S1_PA"/>
</dbReference>
<feature type="domain" description="Peptidase S1" evidence="7">
    <location>
        <begin position="25"/>
        <end position="264"/>
    </location>
</feature>
<dbReference type="EMBL" id="CAJPWZ010002379">
    <property type="protein sequence ID" value="CAG2237217.1"/>
    <property type="molecule type" value="Genomic_DNA"/>
</dbReference>
<reference evidence="8" key="1">
    <citation type="submission" date="2021-03" db="EMBL/GenBank/DDBJ databases">
        <authorList>
            <person name="Bekaert M."/>
        </authorList>
    </citation>
    <scope>NUCLEOTIDE SEQUENCE</scope>
</reference>
<dbReference type="PRINTS" id="PR00722">
    <property type="entry name" value="CHYMOTRYPSIN"/>
</dbReference>
<dbReference type="InterPro" id="IPR001254">
    <property type="entry name" value="Trypsin_dom"/>
</dbReference>
<evidence type="ECO:0000313" key="9">
    <source>
        <dbReference type="Proteomes" id="UP000683360"/>
    </source>
</evidence>
<dbReference type="GO" id="GO:0006508">
    <property type="term" value="P:proteolysis"/>
    <property type="evidence" value="ECO:0007669"/>
    <property type="project" value="UniProtKB-KW"/>
</dbReference>
<evidence type="ECO:0000256" key="2">
    <source>
        <dbReference type="ARBA" id="ARBA00022801"/>
    </source>
</evidence>
<sequence>MKTFLFICLLAAVFADPRAKFLSRIVNGVEAEPNEFPWQVSLQYWSEANQRFSHICGAVVLNDTSILTAAHCVEHDSTVSKYEIVVGEHDLSLPSGNEQRMKLSIINMHDNYTPSGGYNNDLAVLTLSSSLTLIDKIVEAARLPSSTQTFTEKTCQISGWGRTVANGALPDVLQKASTAVIPHSECRGSLGLAGLLYLNAQDHICIYSGTNSACNGDSGGPLVCDVNGVKQLAGVTSWGLADCPVGSPSVYVRVSSYIDWIGLP</sequence>
<dbReference type="PANTHER" id="PTHR24250:SF27">
    <property type="entry name" value="ELASTASE 2 LIKE"/>
    <property type="match status" value="1"/>
</dbReference>
<dbReference type="CDD" id="cd00190">
    <property type="entry name" value="Tryp_SPc"/>
    <property type="match status" value="1"/>
</dbReference>
<dbReference type="GO" id="GO:0004252">
    <property type="term" value="F:serine-type endopeptidase activity"/>
    <property type="evidence" value="ECO:0007669"/>
    <property type="project" value="UniProtKB-EC"/>
</dbReference>
<dbReference type="Gene3D" id="2.40.10.10">
    <property type="entry name" value="Trypsin-like serine proteases"/>
    <property type="match status" value="1"/>
</dbReference>
<proteinExistence type="predicted"/>
<comment type="caution">
    <text evidence="8">The sequence shown here is derived from an EMBL/GenBank/DDBJ whole genome shotgun (WGS) entry which is preliminary data.</text>
</comment>
<keyword evidence="6" id="KW-0732">Signal</keyword>
<dbReference type="Proteomes" id="UP000683360">
    <property type="component" value="Unassembled WGS sequence"/>
</dbReference>
<evidence type="ECO:0000256" key="5">
    <source>
        <dbReference type="RuleBase" id="RU363034"/>
    </source>
</evidence>
<feature type="signal peptide" evidence="6">
    <location>
        <begin position="1"/>
        <end position="15"/>
    </location>
</feature>
<evidence type="ECO:0000256" key="1">
    <source>
        <dbReference type="ARBA" id="ARBA00022670"/>
    </source>
</evidence>
<dbReference type="SUPFAM" id="SSF50494">
    <property type="entry name" value="Trypsin-like serine proteases"/>
    <property type="match status" value="1"/>
</dbReference>
<dbReference type="Pfam" id="PF00089">
    <property type="entry name" value="Trypsin"/>
    <property type="match status" value="1"/>
</dbReference>
<dbReference type="InterPro" id="IPR043504">
    <property type="entry name" value="Peptidase_S1_PA_chymotrypsin"/>
</dbReference>
<keyword evidence="1 5" id="KW-0645">Protease</keyword>
<evidence type="ECO:0000256" key="6">
    <source>
        <dbReference type="SAM" id="SignalP"/>
    </source>
</evidence>
<gene>
    <name evidence="8" type="ORF">MEDL_49659</name>
</gene>
<dbReference type="OrthoDB" id="6045329at2759"/>
<dbReference type="AlphaFoldDB" id="A0A8S3U3W9"/>
<dbReference type="FunFam" id="2.40.10.10:FF:000068">
    <property type="entry name" value="transmembrane protease serine 2"/>
    <property type="match status" value="1"/>
</dbReference>
<dbReference type="PROSITE" id="PS00134">
    <property type="entry name" value="TRYPSIN_HIS"/>
    <property type="match status" value="1"/>
</dbReference>
<dbReference type="PROSITE" id="PS50240">
    <property type="entry name" value="TRYPSIN_DOM"/>
    <property type="match status" value="1"/>
</dbReference>